<keyword evidence="2" id="KW-0808">Transferase</keyword>
<keyword evidence="1" id="KW-0328">Glycosyltransferase</keyword>
<dbReference type="Pfam" id="PF05693">
    <property type="entry name" value="Glycogen_syn"/>
    <property type="match status" value="1"/>
</dbReference>
<evidence type="ECO:0000313" key="4">
    <source>
        <dbReference type="Proteomes" id="UP000176639"/>
    </source>
</evidence>
<comment type="caution">
    <text evidence="3">The sequence shown here is derived from an EMBL/GenBank/DDBJ whole genome shotgun (WGS) entry which is preliminary data.</text>
</comment>
<sequence length="70" mass="8037">MYIIDRFGKGDDEVIAALTDVFTQYVSFSRRERVENKIAAYALAAQADWSVFVKHYFDAHTRALAKQYSA</sequence>
<gene>
    <name evidence="3" type="ORF">A2Z10_01500</name>
</gene>
<dbReference type="GO" id="GO:0004373">
    <property type="term" value="F:alpha-1,4-glucan glucosyltransferase (UDP-glucose donor) activity"/>
    <property type="evidence" value="ECO:0007669"/>
    <property type="project" value="InterPro"/>
</dbReference>
<dbReference type="Proteomes" id="UP000176639">
    <property type="component" value="Unassembled WGS sequence"/>
</dbReference>
<proteinExistence type="predicted"/>
<dbReference type="InterPro" id="IPR008631">
    <property type="entry name" value="Glycogen_synth"/>
</dbReference>
<evidence type="ECO:0000313" key="3">
    <source>
        <dbReference type="EMBL" id="OGD23346.1"/>
    </source>
</evidence>
<dbReference type="EMBL" id="MEYI01000044">
    <property type="protein sequence ID" value="OGD23346.1"/>
    <property type="molecule type" value="Genomic_DNA"/>
</dbReference>
<name>A0A1F5AY66_9BACT</name>
<protein>
    <submittedName>
        <fullName evidence="3">Uncharacterized protein</fullName>
    </submittedName>
</protein>
<dbReference type="AlphaFoldDB" id="A0A1F5AY66"/>
<evidence type="ECO:0000256" key="2">
    <source>
        <dbReference type="ARBA" id="ARBA00022679"/>
    </source>
</evidence>
<accession>A0A1F5AY66</accession>
<reference evidence="3 4" key="1">
    <citation type="journal article" date="2016" name="Nat. Commun.">
        <title>Thousands of microbial genomes shed light on interconnected biogeochemical processes in an aquifer system.</title>
        <authorList>
            <person name="Anantharaman K."/>
            <person name="Brown C.T."/>
            <person name="Hug L.A."/>
            <person name="Sharon I."/>
            <person name="Castelle C.J."/>
            <person name="Probst A.J."/>
            <person name="Thomas B.C."/>
            <person name="Singh A."/>
            <person name="Wilkins M.J."/>
            <person name="Karaoz U."/>
            <person name="Brodie E.L."/>
            <person name="Williams K.H."/>
            <person name="Hubbard S.S."/>
            <person name="Banfield J.F."/>
        </authorList>
    </citation>
    <scope>NUCLEOTIDE SEQUENCE [LARGE SCALE GENOMIC DNA]</scope>
</reference>
<dbReference type="GO" id="GO:0005978">
    <property type="term" value="P:glycogen biosynthetic process"/>
    <property type="evidence" value="ECO:0007669"/>
    <property type="project" value="InterPro"/>
</dbReference>
<evidence type="ECO:0000256" key="1">
    <source>
        <dbReference type="ARBA" id="ARBA00022676"/>
    </source>
</evidence>
<organism evidence="3 4">
    <name type="scientific">Candidatus Azambacteria bacterium RBG_16_47_10</name>
    <dbReference type="NCBI Taxonomy" id="1797292"/>
    <lineage>
        <taxon>Bacteria</taxon>
        <taxon>Candidatus Azamiibacteriota</taxon>
    </lineage>
</organism>